<dbReference type="GO" id="GO:0008878">
    <property type="term" value="F:glucose-1-phosphate adenylyltransferase activity"/>
    <property type="evidence" value="ECO:0007669"/>
    <property type="project" value="UniProtKB-UniRule"/>
</dbReference>
<keyword evidence="2 9" id="KW-0321">Glycogen metabolism</keyword>
<dbReference type="HAMAP" id="MF_00624">
    <property type="entry name" value="GlgC"/>
    <property type="match status" value="1"/>
</dbReference>
<keyword evidence="4 9" id="KW-0548">Nucleotidyltransferase</keyword>
<dbReference type="InterPro" id="IPR023049">
    <property type="entry name" value="GlgC_bac"/>
</dbReference>
<comment type="pathway">
    <text evidence="9">Glycan biosynthesis; glycogen biosynthesis.</text>
</comment>
<dbReference type="GO" id="GO:0005524">
    <property type="term" value="F:ATP binding"/>
    <property type="evidence" value="ECO:0007669"/>
    <property type="project" value="UniProtKB-KW"/>
</dbReference>
<dbReference type="PANTHER" id="PTHR43523">
    <property type="entry name" value="GLUCOSE-1-PHOSPHATE ADENYLYLTRANSFERASE-RELATED"/>
    <property type="match status" value="1"/>
</dbReference>
<comment type="catalytic activity">
    <reaction evidence="9">
        <text>alpha-D-glucose 1-phosphate + ATP + H(+) = ADP-alpha-D-glucose + diphosphate</text>
        <dbReference type="Rhea" id="RHEA:12120"/>
        <dbReference type="ChEBI" id="CHEBI:15378"/>
        <dbReference type="ChEBI" id="CHEBI:30616"/>
        <dbReference type="ChEBI" id="CHEBI:33019"/>
        <dbReference type="ChEBI" id="CHEBI:57498"/>
        <dbReference type="ChEBI" id="CHEBI:58601"/>
        <dbReference type="EC" id="2.7.7.27"/>
    </reaction>
</comment>
<dbReference type="InterPro" id="IPR005836">
    <property type="entry name" value="ADP_Glu_pyroP_CS"/>
</dbReference>
<evidence type="ECO:0000256" key="1">
    <source>
        <dbReference type="ARBA" id="ARBA00010443"/>
    </source>
</evidence>
<dbReference type="AlphaFoldDB" id="A0A553K255"/>
<dbReference type="UniPathway" id="UPA00164"/>
<comment type="function">
    <text evidence="9">Involved in the biosynthesis of ADP-glucose, a building block required for the elongation reactions to produce glycogen. Catalyzes the reaction between ATP and alpha-D-glucose 1-phosphate (G1P) to produce pyrophosphate and ADP-Glc.</text>
</comment>
<gene>
    <name evidence="9 12" type="primary">glgC</name>
    <name evidence="12" type="ORF">FOJ82_06600</name>
</gene>
<feature type="site" description="Could play a key role in the communication between the regulatory and the substrate sites" evidence="9">
    <location>
        <position position="98"/>
    </location>
</feature>
<dbReference type="CDD" id="cd02508">
    <property type="entry name" value="ADP_Glucose_PP"/>
    <property type="match status" value="1"/>
</dbReference>
<keyword evidence="3 9" id="KW-0808">Transferase</keyword>
<organism evidence="12 13">
    <name type="scientific">Tessaracoccus rhinocerotis</name>
    <dbReference type="NCBI Taxonomy" id="1689449"/>
    <lineage>
        <taxon>Bacteria</taxon>
        <taxon>Bacillati</taxon>
        <taxon>Actinomycetota</taxon>
        <taxon>Actinomycetes</taxon>
        <taxon>Propionibacteriales</taxon>
        <taxon>Propionibacteriaceae</taxon>
        <taxon>Tessaracoccus</taxon>
    </lineage>
</organism>
<dbReference type="Gene3D" id="2.160.10.10">
    <property type="entry name" value="Hexapeptide repeat proteins"/>
    <property type="match status" value="1"/>
</dbReference>
<feature type="binding site" evidence="9">
    <location>
        <position position="99"/>
    </location>
    <ligand>
        <name>alpha-D-glucose 1-phosphate</name>
        <dbReference type="ChEBI" id="CHEBI:58601"/>
    </ligand>
</feature>
<dbReference type="PROSITE" id="PS00809">
    <property type="entry name" value="ADP_GLC_PYROPHOSPH_2"/>
    <property type="match status" value="1"/>
</dbReference>
<feature type="site" description="Could play a key role in the communication between the regulatory and the substrate sites" evidence="9">
    <location>
        <position position="61"/>
    </location>
</feature>
<comment type="caution">
    <text evidence="12">The sequence shown here is derived from an EMBL/GenBank/DDBJ whole genome shotgun (WGS) entry which is preliminary data.</text>
</comment>
<dbReference type="SUPFAM" id="SSF51161">
    <property type="entry name" value="Trimeric LpxA-like enzymes"/>
    <property type="match status" value="1"/>
</dbReference>
<feature type="domain" description="Nucleotidyl transferase" evidence="10">
    <location>
        <begin position="9"/>
        <end position="276"/>
    </location>
</feature>
<keyword evidence="7 9" id="KW-0320">Glycogen biosynthesis</keyword>
<feature type="binding site" evidence="9">
    <location>
        <position position="164"/>
    </location>
    <ligand>
        <name>alpha-D-glucose 1-phosphate</name>
        <dbReference type="ChEBI" id="CHEBI:58601"/>
    </ligand>
</feature>
<keyword evidence="8 9" id="KW-0119">Carbohydrate metabolism</keyword>
<dbReference type="Pfam" id="PF24894">
    <property type="entry name" value="Hexapep_GlmU"/>
    <property type="match status" value="1"/>
</dbReference>
<evidence type="ECO:0000259" key="10">
    <source>
        <dbReference type="Pfam" id="PF00483"/>
    </source>
</evidence>
<dbReference type="EMBL" id="VKKG01000002">
    <property type="protein sequence ID" value="TRY18779.1"/>
    <property type="molecule type" value="Genomic_DNA"/>
</dbReference>
<evidence type="ECO:0000256" key="9">
    <source>
        <dbReference type="HAMAP-Rule" id="MF_00624"/>
    </source>
</evidence>
<sequence>MAARPKILSIVLAGGEGKRLMPLTADRAKPAVPFGGNYRLIDFVLSNLANAGLTRVAVLTQYKSHSLDRHISMTWRFSTLLGAYVTPVPAQQRLGPRWYQGSADAIYQSLNLIRDEDPDYVVVFGADNIYRMDVSQMVDAHIDSGLGATVAGIRVPRKEASAFGIIDAAADNKIKSFLEKPADPPGLVDSPDESFASMGNYVFTRHALIEALRADAENPTAKHDMGGDIVPWFTEQGQAQVYDFQDNVVPGATSKDRDYWRDVGTIDAYHEAHMDLVSVDPEFNLYNSQWPILTNQAQLPGAKFVIRGKAEDSIVNPGCIISGGEVDRTVLGPNVHVDKWSQITDSVLMDGARVGRDCVVRKAILDKGVTVPDGVQIGVDHEHDRARGFHVSSGGVVVIGKDAVVPKD</sequence>
<dbReference type="InterPro" id="IPR011831">
    <property type="entry name" value="ADP-Glc_PPase"/>
</dbReference>
<name>A0A553K255_9ACTN</name>
<feature type="binding site" evidence="9">
    <location>
        <position position="197"/>
    </location>
    <ligand>
        <name>alpha-D-glucose 1-phosphate</name>
        <dbReference type="ChEBI" id="CHEBI:58601"/>
    </ligand>
</feature>
<evidence type="ECO:0000313" key="12">
    <source>
        <dbReference type="EMBL" id="TRY18779.1"/>
    </source>
</evidence>
<dbReference type="EC" id="2.7.7.27" evidence="9"/>
<dbReference type="Gene3D" id="3.90.550.10">
    <property type="entry name" value="Spore Coat Polysaccharide Biosynthesis Protein SpsA, Chain A"/>
    <property type="match status" value="1"/>
</dbReference>
<dbReference type="PROSITE" id="PS00810">
    <property type="entry name" value="ADP_GLC_PYROPHOSPH_3"/>
    <property type="match status" value="1"/>
</dbReference>
<evidence type="ECO:0000256" key="2">
    <source>
        <dbReference type="ARBA" id="ARBA00022600"/>
    </source>
</evidence>
<dbReference type="InterPro" id="IPR029044">
    <property type="entry name" value="Nucleotide-diphossugar_trans"/>
</dbReference>
<dbReference type="Pfam" id="PF00483">
    <property type="entry name" value="NTP_transferase"/>
    <property type="match status" value="1"/>
</dbReference>
<dbReference type="PANTHER" id="PTHR43523:SF2">
    <property type="entry name" value="GLUCOSE-1-PHOSPHATE ADENYLYLTRANSFERASE"/>
    <property type="match status" value="1"/>
</dbReference>
<comment type="similarity">
    <text evidence="1 9">Belongs to the bacterial/plant glucose-1-phosphate adenylyltransferase family.</text>
</comment>
<comment type="subunit">
    <text evidence="9">Homotetramer.</text>
</comment>
<evidence type="ECO:0000259" key="11">
    <source>
        <dbReference type="Pfam" id="PF24894"/>
    </source>
</evidence>
<evidence type="ECO:0000256" key="8">
    <source>
        <dbReference type="ARBA" id="ARBA00023277"/>
    </source>
</evidence>
<feature type="domain" description="Glucose-1-phosphate adenylyltransferase/Bifunctional protein GlmU-like C-terminal hexapeptide" evidence="11">
    <location>
        <begin position="300"/>
        <end position="399"/>
    </location>
</feature>
<evidence type="ECO:0000256" key="3">
    <source>
        <dbReference type="ARBA" id="ARBA00022679"/>
    </source>
</evidence>
<dbReference type="RefSeq" id="WP_143937671.1">
    <property type="nucleotide sequence ID" value="NZ_VKKG01000002.1"/>
</dbReference>
<dbReference type="NCBIfam" id="TIGR02091">
    <property type="entry name" value="glgC"/>
    <property type="match status" value="1"/>
</dbReference>
<keyword evidence="13" id="KW-1185">Reference proteome</keyword>
<dbReference type="CDD" id="cd04651">
    <property type="entry name" value="LbH_G1P_AT_C"/>
    <property type="match status" value="1"/>
</dbReference>
<evidence type="ECO:0000313" key="13">
    <source>
        <dbReference type="Proteomes" id="UP000317638"/>
    </source>
</evidence>
<feature type="binding site" evidence="9">
    <location>
        <begin position="179"/>
        <end position="180"/>
    </location>
    <ligand>
        <name>alpha-D-glucose 1-phosphate</name>
        <dbReference type="ChEBI" id="CHEBI:58601"/>
    </ligand>
</feature>
<dbReference type="PROSITE" id="PS00808">
    <property type="entry name" value="ADP_GLC_PYROPHOSPH_1"/>
    <property type="match status" value="1"/>
</dbReference>
<keyword evidence="5 9" id="KW-0547">Nucleotide-binding</keyword>
<reference evidence="12 13" key="1">
    <citation type="submission" date="2019-07" db="EMBL/GenBank/DDBJ databases">
        <authorList>
            <person name="Zhou L.-Y."/>
        </authorList>
    </citation>
    <scope>NUCLEOTIDE SEQUENCE [LARGE SCALE GENOMIC DNA]</scope>
    <source>
        <strain evidence="12 13">YIM 101269</strain>
    </source>
</reference>
<protein>
    <recommendedName>
        <fullName evidence="9">Glucose-1-phosphate adenylyltransferase</fullName>
        <ecNumber evidence="9">2.7.7.27</ecNumber>
    </recommendedName>
    <alternativeName>
        <fullName evidence="9">ADP-glucose pyrophosphorylase</fullName>
        <shortName evidence="9">ADPGlc PPase</shortName>
    </alternativeName>
    <alternativeName>
        <fullName evidence="9">ADP-glucose synthase</fullName>
    </alternativeName>
</protein>
<dbReference type="NCBIfam" id="NF001947">
    <property type="entry name" value="PRK00725.1"/>
    <property type="match status" value="1"/>
</dbReference>
<dbReference type="InterPro" id="IPR011004">
    <property type="entry name" value="Trimer_LpxA-like_sf"/>
</dbReference>
<dbReference type="Proteomes" id="UP000317638">
    <property type="component" value="Unassembled WGS sequence"/>
</dbReference>
<dbReference type="InterPro" id="IPR056818">
    <property type="entry name" value="GlmU/GlgC-like_hexapep"/>
</dbReference>
<evidence type="ECO:0000256" key="6">
    <source>
        <dbReference type="ARBA" id="ARBA00022840"/>
    </source>
</evidence>
<dbReference type="SUPFAM" id="SSF53448">
    <property type="entry name" value="Nucleotide-diphospho-sugar transferases"/>
    <property type="match status" value="1"/>
</dbReference>
<proteinExistence type="inferred from homology"/>
<evidence type="ECO:0000256" key="7">
    <source>
        <dbReference type="ARBA" id="ARBA00023056"/>
    </source>
</evidence>
<evidence type="ECO:0000256" key="4">
    <source>
        <dbReference type="ARBA" id="ARBA00022695"/>
    </source>
</evidence>
<keyword evidence="6 9" id="KW-0067">ATP-binding</keyword>
<dbReference type="InterPro" id="IPR005835">
    <property type="entry name" value="NTP_transferase_dom"/>
</dbReference>
<dbReference type="NCBIfam" id="NF002023">
    <property type="entry name" value="PRK00844.1"/>
    <property type="match status" value="1"/>
</dbReference>
<dbReference type="OrthoDB" id="9801810at2"/>
<evidence type="ECO:0000256" key="5">
    <source>
        <dbReference type="ARBA" id="ARBA00022741"/>
    </source>
</evidence>
<accession>A0A553K255</accession>
<dbReference type="GO" id="GO:0005978">
    <property type="term" value="P:glycogen biosynthetic process"/>
    <property type="evidence" value="ECO:0007669"/>
    <property type="project" value="UniProtKB-UniRule"/>
</dbReference>